<protein>
    <submittedName>
        <fullName evidence="2">Uncharacterized protein</fullName>
    </submittedName>
</protein>
<dbReference type="PANTHER" id="PTHR34285">
    <property type="entry name" value="OS08G0510800 PROTEIN"/>
    <property type="match status" value="1"/>
</dbReference>
<feature type="region of interest" description="Disordered" evidence="1">
    <location>
        <begin position="184"/>
        <end position="224"/>
    </location>
</feature>
<feature type="compositionally biased region" description="Basic and acidic residues" evidence="1">
    <location>
        <begin position="14"/>
        <end position="24"/>
    </location>
</feature>
<dbReference type="AlphaFoldDB" id="A0ABD1SKL9"/>
<evidence type="ECO:0000256" key="1">
    <source>
        <dbReference type="SAM" id="MobiDB-lite"/>
    </source>
</evidence>
<comment type="caution">
    <text evidence="2">The sequence shown here is derived from an EMBL/GenBank/DDBJ whole genome shotgun (WGS) entry which is preliminary data.</text>
</comment>
<dbReference type="PANTHER" id="PTHR34285:SF6">
    <property type="entry name" value="TRANSMEMBRANE PROTEIN"/>
    <property type="match status" value="1"/>
</dbReference>
<name>A0ABD1SKL9_9LAMI</name>
<organism evidence="2 3">
    <name type="scientific">Forsythia ovata</name>
    <dbReference type="NCBI Taxonomy" id="205694"/>
    <lineage>
        <taxon>Eukaryota</taxon>
        <taxon>Viridiplantae</taxon>
        <taxon>Streptophyta</taxon>
        <taxon>Embryophyta</taxon>
        <taxon>Tracheophyta</taxon>
        <taxon>Spermatophyta</taxon>
        <taxon>Magnoliopsida</taxon>
        <taxon>eudicotyledons</taxon>
        <taxon>Gunneridae</taxon>
        <taxon>Pentapetalae</taxon>
        <taxon>asterids</taxon>
        <taxon>lamiids</taxon>
        <taxon>Lamiales</taxon>
        <taxon>Oleaceae</taxon>
        <taxon>Forsythieae</taxon>
        <taxon>Forsythia</taxon>
    </lineage>
</organism>
<dbReference type="EMBL" id="JBFOLJ010000010">
    <property type="protein sequence ID" value="KAL2501276.1"/>
    <property type="molecule type" value="Genomic_DNA"/>
</dbReference>
<sequence>MGSFSLRKTTFSHKKSDISEKPDNGDASFGTNSFGFVPLEMPGNVKEFEVERNDKDSIFKGISVMARTQMLVAKRVALNCRWNVNFPEDFEKKMPFLKVNKIGIERVDEALKEEKKNKSEGNVGDLEVLKGVCFWMKRELDILQQENRELKCGLEEMKVGDLVRNGGAARGSFKNVGKNGMRAVESPSAEFKQWRNKESGEGEENGHVNVNGKKEAKKNGVRVSDVENELQRAIKAASAS</sequence>
<gene>
    <name evidence="2" type="ORF">Fot_35124</name>
</gene>
<reference evidence="3" key="1">
    <citation type="submission" date="2024-07" db="EMBL/GenBank/DDBJ databases">
        <title>Two chromosome-level genome assemblies of Korean endemic species Abeliophyllum distichum and Forsythia ovata (Oleaceae).</title>
        <authorList>
            <person name="Jang H."/>
        </authorList>
    </citation>
    <scope>NUCLEOTIDE SEQUENCE [LARGE SCALE GENOMIC DNA]</scope>
</reference>
<accession>A0ABD1SKL9</accession>
<evidence type="ECO:0000313" key="2">
    <source>
        <dbReference type="EMBL" id="KAL2501276.1"/>
    </source>
</evidence>
<dbReference type="Proteomes" id="UP001604277">
    <property type="component" value="Unassembled WGS sequence"/>
</dbReference>
<proteinExistence type="predicted"/>
<keyword evidence="3" id="KW-1185">Reference proteome</keyword>
<feature type="compositionally biased region" description="Basic and acidic residues" evidence="1">
    <location>
        <begin position="192"/>
        <end position="218"/>
    </location>
</feature>
<evidence type="ECO:0000313" key="3">
    <source>
        <dbReference type="Proteomes" id="UP001604277"/>
    </source>
</evidence>
<feature type="region of interest" description="Disordered" evidence="1">
    <location>
        <begin position="1"/>
        <end position="26"/>
    </location>
</feature>